<dbReference type="AlphaFoldDB" id="A0A2Z7BFH9"/>
<accession>A0A2Z7BFH9</accession>
<reference evidence="2 3" key="1">
    <citation type="journal article" date="2015" name="Proc. Natl. Acad. Sci. U.S.A.">
        <title>The resurrection genome of Boea hygrometrica: A blueprint for survival of dehydration.</title>
        <authorList>
            <person name="Xiao L."/>
            <person name="Yang G."/>
            <person name="Zhang L."/>
            <person name="Yang X."/>
            <person name="Zhao S."/>
            <person name="Ji Z."/>
            <person name="Zhou Q."/>
            <person name="Hu M."/>
            <person name="Wang Y."/>
            <person name="Chen M."/>
            <person name="Xu Y."/>
            <person name="Jin H."/>
            <person name="Xiao X."/>
            <person name="Hu G."/>
            <person name="Bao F."/>
            <person name="Hu Y."/>
            <person name="Wan P."/>
            <person name="Li L."/>
            <person name="Deng X."/>
            <person name="Kuang T."/>
            <person name="Xiang C."/>
            <person name="Zhu J.K."/>
            <person name="Oliver M.J."/>
            <person name="He Y."/>
        </authorList>
    </citation>
    <scope>NUCLEOTIDE SEQUENCE [LARGE SCALE GENOMIC DNA]</scope>
    <source>
        <strain evidence="3">cv. XS01</strain>
    </source>
</reference>
<sequence length="156" mass="17762">MQYFKREMHEGYQESSVGKAQRLSCPESNPVIFRYDRSVTHHSVVVFRHDNSAGHHINISVGPFRHDGSTGRSQRTNTTTTSADLTGIHGTAAYSNMLLYQLTINSTEDAYKLKFKAAKERKNSRSEFSTVFEHCNHFVLLQHVDSKLQTDINQNS</sequence>
<gene>
    <name evidence="2" type="ORF">F511_23183</name>
</gene>
<dbReference type="Proteomes" id="UP000250235">
    <property type="component" value="Unassembled WGS sequence"/>
</dbReference>
<evidence type="ECO:0000313" key="2">
    <source>
        <dbReference type="EMBL" id="KZV33010.1"/>
    </source>
</evidence>
<feature type="region of interest" description="Disordered" evidence="1">
    <location>
        <begin position="62"/>
        <end position="83"/>
    </location>
</feature>
<dbReference type="EMBL" id="KV006335">
    <property type="protein sequence ID" value="KZV33010.1"/>
    <property type="molecule type" value="Genomic_DNA"/>
</dbReference>
<name>A0A2Z7BFH9_9LAMI</name>
<proteinExistence type="predicted"/>
<protein>
    <submittedName>
        <fullName evidence="2">Fringe-related family protein</fullName>
    </submittedName>
</protein>
<feature type="compositionally biased region" description="Low complexity" evidence="1">
    <location>
        <begin position="70"/>
        <end position="82"/>
    </location>
</feature>
<evidence type="ECO:0000313" key="3">
    <source>
        <dbReference type="Proteomes" id="UP000250235"/>
    </source>
</evidence>
<keyword evidence="3" id="KW-1185">Reference proteome</keyword>
<organism evidence="2 3">
    <name type="scientific">Dorcoceras hygrometricum</name>
    <dbReference type="NCBI Taxonomy" id="472368"/>
    <lineage>
        <taxon>Eukaryota</taxon>
        <taxon>Viridiplantae</taxon>
        <taxon>Streptophyta</taxon>
        <taxon>Embryophyta</taxon>
        <taxon>Tracheophyta</taxon>
        <taxon>Spermatophyta</taxon>
        <taxon>Magnoliopsida</taxon>
        <taxon>eudicotyledons</taxon>
        <taxon>Gunneridae</taxon>
        <taxon>Pentapetalae</taxon>
        <taxon>asterids</taxon>
        <taxon>lamiids</taxon>
        <taxon>Lamiales</taxon>
        <taxon>Gesneriaceae</taxon>
        <taxon>Didymocarpoideae</taxon>
        <taxon>Trichosporeae</taxon>
        <taxon>Loxocarpinae</taxon>
        <taxon>Dorcoceras</taxon>
    </lineage>
</organism>
<evidence type="ECO:0000256" key="1">
    <source>
        <dbReference type="SAM" id="MobiDB-lite"/>
    </source>
</evidence>